<dbReference type="PANTHER" id="PTHR13364:SF6">
    <property type="entry name" value="SPERMATOGENESIS-DEFECTIVE PROTEIN 39 HOMOLOG"/>
    <property type="match status" value="1"/>
</dbReference>
<proteinExistence type="predicted"/>
<evidence type="ECO:0000256" key="4">
    <source>
        <dbReference type="ARBA" id="ARBA00022753"/>
    </source>
</evidence>
<evidence type="ECO:0000256" key="1">
    <source>
        <dbReference type="ARBA" id="ARBA00004412"/>
    </source>
</evidence>
<gene>
    <name evidence="7" type="ORF">NTJ_13684</name>
</gene>
<keyword evidence="8" id="KW-1185">Reference proteome</keyword>
<evidence type="ECO:0000313" key="7">
    <source>
        <dbReference type="EMBL" id="BET00868.1"/>
    </source>
</evidence>
<comment type="subcellular location">
    <subcellularLocation>
        <location evidence="2">Cytoplasmic vesicle</location>
    </subcellularLocation>
    <subcellularLocation>
        <location evidence="1">Early endosome</location>
    </subcellularLocation>
    <subcellularLocation>
        <location evidence="3">Late endosome</location>
    </subcellularLocation>
</comment>
<protein>
    <submittedName>
        <fullName evidence="7">Golgin subfamily A member 5</fullName>
    </submittedName>
</protein>
<keyword evidence="5" id="KW-0968">Cytoplasmic vesicle</keyword>
<evidence type="ECO:0000259" key="6">
    <source>
        <dbReference type="Pfam" id="PF04840"/>
    </source>
</evidence>
<dbReference type="Pfam" id="PF04840">
    <property type="entry name" value="Vps16_C"/>
    <property type="match status" value="1"/>
</dbReference>
<evidence type="ECO:0000256" key="2">
    <source>
        <dbReference type="ARBA" id="ARBA00004541"/>
    </source>
</evidence>
<accession>A0ABN7BDG9</accession>
<dbReference type="PANTHER" id="PTHR13364">
    <property type="entry name" value="DEFECTIVE SPERMATOGENESIS PROTEIN 39"/>
    <property type="match status" value="1"/>
</dbReference>
<dbReference type="InterPro" id="IPR006925">
    <property type="entry name" value="Vps16_C"/>
</dbReference>
<reference evidence="7 8" key="1">
    <citation type="submission" date="2023-09" db="EMBL/GenBank/DDBJ databases">
        <title>Nesidiocoris tenuis whole genome shotgun sequence.</title>
        <authorList>
            <person name="Shibata T."/>
            <person name="Shimoda M."/>
            <person name="Kobayashi T."/>
            <person name="Uehara T."/>
        </authorList>
    </citation>
    <scope>NUCLEOTIDE SEQUENCE [LARGE SCALE GENOMIC DNA]</scope>
    <source>
        <strain evidence="7 8">Japan</strain>
    </source>
</reference>
<sequence>MADYWEDSEIKKSAVGIFSDDETPALEMCGVSVGGTAQLSEQINAGIKLSRPDRYSTDSLTGSFSGLVLKGDDDKVDLELHELVPERILQKIMDADNEDYSFLTRTIATEKDEQLRMLKRYYESRWSPPDVETVVTASLIGRPYSLELYKSIRLKKELLKAAENIGDGDLILNVTLFLNRTLKKKLFHDILASSPLAMQHYSSYLSTTKQIPLLTDTLEMLGKSKDASMKLYSEACTSPQRMLQRLRVCSRNHFSDSKHKHLIDDFIKLLEWQEGYDGGKLLGASVATCLSDLCLNHWEAPKTSANSPVTFCQAHNVSDRLYQWAALIARSKRQAWPEIDAIFLTKGWLGGKKAKTDLPMEEVVLCMSRLGAPKTLLTSYLEFVDNLDKRLALAKKLQCHRSVIDTYVAQKDRLSLLNYKANLTPQSEEYVYAEQTLRNATVKWKN</sequence>
<dbReference type="InterPro" id="IPR040057">
    <property type="entry name" value="Spe-39"/>
</dbReference>
<evidence type="ECO:0000256" key="5">
    <source>
        <dbReference type="ARBA" id="ARBA00023329"/>
    </source>
</evidence>
<dbReference type="EMBL" id="AP028920">
    <property type="protein sequence ID" value="BET00868.1"/>
    <property type="molecule type" value="Genomic_DNA"/>
</dbReference>
<name>A0ABN7BDG9_9HEMI</name>
<evidence type="ECO:0000256" key="3">
    <source>
        <dbReference type="ARBA" id="ARBA00004603"/>
    </source>
</evidence>
<dbReference type="Proteomes" id="UP001307889">
    <property type="component" value="Chromosome 12"/>
</dbReference>
<keyword evidence="4" id="KW-0967">Endosome</keyword>
<organism evidence="7 8">
    <name type="scientific">Nesidiocoris tenuis</name>
    <dbReference type="NCBI Taxonomy" id="355587"/>
    <lineage>
        <taxon>Eukaryota</taxon>
        <taxon>Metazoa</taxon>
        <taxon>Ecdysozoa</taxon>
        <taxon>Arthropoda</taxon>
        <taxon>Hexapoda</taxon>
        <taxon>Insecta</taxon>
        <taxon>Pterygota</taxon>
        <taxon>Neoptera</taxon>
        <taxon>Paraneoptera</taxon>
        <taxon>Hemiptera</taxon>
        <taxon>Heteroptera</taxon>
        <taxon>Panheteroptera</taxon>
        <taxon>Cimicomorpha</taxon>
        <taxon>Miridae</taxon>
        <taxon>Dicyphina</taxon>
        <taxon>Nesidiocoris</taxon>
    </lineage>
</organism>
<feature type="domain" description="Vps16 C-terminal" evidence="6">
    <location>
        <begin position="152"/>
        <end position="339"/>
    </location>
</feature>
<evidence type="ECO:0000313" key="8">
    <source>
        <dbReference type="Proteomes" id="UP001307889"/>
    </source>
</evidence>